<gene>
    <name evidence="2" type="ORF">DYH56_14080</name>
</gene>
<keyword evidence="3" id="KW-1185">Reference proteome</keyword>
<feature type="domain" description="N-acetyltransferase" evidence="1">
    <location>
        <begin position="4"/>
        <end position="148"/>
    </location>
</feature>
<dbReference type="InterPro" id="IPR016181">
    <property type="entry name" value="Acyl_CoA_acyltransferase"/>
</dbReference>
<dbReference type="Gene3D" id="3.40.630.30">
    <property type="match status" value="1"/>
</dbReference>
<dbReference type="SUPFAM" id="SSF55729">
    <property type="entry name" value="Acyl-CoA N-acyltransferases (Nat)"/>
    <property type="match status" value="1"/>
</dbReference>
<dbReference type="Pfam" id="PF00583">
    <property type="entry name" value="Acetyltransf_1"/>
    <property type="match status" value="1"/>
</dbReference>
<evidence type="ECO:0000313" key="2">
    <source>
        <dbReference type="EMBL" id="REI39620.1"/>
    </source>
</evidence>
<dbReference type="RefSeq" id="WP_114643507.1">
    <property type="nucleotide sequence ID" value="NZ_JAACIO010000035.1"/>
</dbReference>
<dbReference type="InterPro" id="IPR000182">
    <property type="entry name" value="GNAT_dom"/>
</dbReference>
<organism evidence="2 3">
    <name type="scientific">Psychrilyobacter piezotolerans</name>
    <dbReference type="NCBI Taxonomy" id="2293438"/>
    <lineage>
        <taxon>Bacteria</taxon>
        <taxon>Fusobacteriati</taxon>
        <taxon>Fusobacteriota</taxon>
        <taxon>Fusobacteriia</taxon>
        <taxon>Fusobacteriales</taxon>
        <taxon>Fusobacteriaceae</taxon>
        <taxon>Psychrilyobacter</taxon>
    </lineage>
</organism>
<dbReference type="EMBL" id="QUAJ01000037">
    <property type="protein sequence ID" value="REI39620.1"/>
    <property type="molecule type" value="Genomic_DNA"/>
</dbReference>
<protein>
    <submittedName>
        <fullName evidence="2">GNAT family N-acetyltransferase</fullName>
    </submittedName>
</protein>
<name>A0ABX9KDG6_9FUSO</name>
<accession>A0ABX9KDG6</accession>
<evidence type="ECO:0000313" key="3">
    <source>
        <dbReference type="Proteomes" id="UP000263486"/>
    </source>
</evidence>
<evidence type="ECO:0000259" key="1">
    <source>
        <dbReference type="PROSITE" id="PS51186"/>
    </source>
</evidence>
<comment type="caution">
    <text evidence="2">The sequence shown here is derived from an EMBL/GenBank/DDBJ whole genome shotgun (WGS) entry which is preliminary data.</text>
</comment>
<proteinExistence type="predicted"/>
<dbReference type="PANTHER" id="PTHR47542:SF2">
    <property type="entry name" value="ACYL-COA N-ACYLTRANSFERASES (NAT) SUPERFAMILY PROTEIN"/>
    <property type="match status" value="1"/>
</dbReference>
<dbReference type="CDD" id="cd04301">
    <property type="entry name" value="NAT_SF"/>
    <property type="match status" value="1"/>
</dbReference>
<dbReference type="PROSITE" id="PS51186">
    <property type="entry name" value="GNAT"/>
    <property type="match status" value="1"/>
</dbReference>
<dbReference type="Proteomes" id="UP000263486">
    <property type="component" value="Unassembled WGS sequence"/>
</dbReference>
<reference evidence="2 3" key="1">
    <citation type="submission" date="2018-08" db="EMBL/GenBank/DDBJ databases">
        <title>Draft genome sequence of Psychrilyobacter sp. strain SD5 isolated from Black Sea water.</title>
        <authorList>
            <person name="Yadav S."/>
            <person name="Villanueva L."/>
            <person name="Damste J.S.S."/>
        </authorList>
    </citation>
    <scope>NUCLEOTIDE SEQUENCE [LARGE SCALE GENOMIC DNA]</scope>
    <source>
        <strain evidence="2 3">SD5</strain>
    </source>
</reference>
<dbReference type="PANTHER" id="PTHR47542">
    <property type="entry name" value="ACYL-COA N-ACYLTRANSFERASES (NAT) SUPERFAMILY PROTEIN"/>
    <property type="match status" value="1"/>
</dbReference>
<sequence>MKFLEIKAKDKKYIDQIIEVEKEAFGLSGGVDEWILKPIIRYGKVFVLVIEDEVIGIAEYMRDFEGEEVFLYGFSIKKEYRKCGYGKKLLEESMKVFRKNKIKKIGLTVSLENKEAIELYKKLGFKMEEMLKDEYGKGIDRLYFGREI</sequence>